<evidence type="ECO:0000256" key="2">
    <source>
        <dbReference type="ARBA" id="ARBA00022525"/>
    </source>
</evidence>
<dbReference type="OrthoDB" id="9773411at2"/>
<feature type="region of interest" description="Disordered" evidence="3">
    <location>
        <begin position="239"/>
        <end position="264"/>
    </location>
</feature>
<dbReference type="InterPro" id="IPR011049">
    <property type="entry name" value="Serralysin-like_metalloprot_C"/>
</dbReference>
<dbReference type="AlphaFoldDB" id="A0A1I6DLN3"/>
<dbReference type="InterPro" id="IPR018511">
    <property type="entry name" value="Hemolysin-typ_Ca-bd_CS"/>
</dbReference>
<evidence type="ECO:0000256" key="1">
    <source>
        <dbReference type="ARBA" id="ARBA00004613"/>
    </source>
</evidence>
<keyword evidence="5" id="KW-1185">Reference proteome</keyword>
<dbReference type="Gene3D" id="2.150.10.10">
    <property type="entry name" value="Serralysin-like metalloprotease, C-terminal"/>
    <property type="match status" value="2"/>
</dbReference>
<comment type="subcellular location">
    <subcellularLocation>
        <location evidence="1">Secreted</location>
    </subcellularLocation>
</comment>
<dbReference type="InterPro" id="IPR050557">
    <property type="entry name" value="RTX_toxin/Mannuronan_C5-epim"/>
</dbReference>
<protein>
    <recommendedName>
        <fullName evidence="6">Hemolysin-type calcium-binding repeat-containing protein</fullName>
    </recommendedName>
</protein>
<dbReference type="Proteomes" id="UP000199302">
    <property type="component" value="Unassembled WGS sequence"/>
</dbReference>
<dbReference type="PROSITE" id="PS00330">
    <property type="entry name" value="HEMOLYSIN_CALCIUM"/>
    <property type="match status" value="3"/>
</dbReference>
<dbReference type="PRINTS" id="PR00313">
    <property type="entry name" value="CABNDNGRPT"/>
</dbReference>
<reference evidence="4 5" key="1">
    <citation type="submission" date="2016-10" db="EMBL/GenBank/DDBJ databases">
        <authorList>
            <person name="de Groot N.N."/>
        </authorList>
    </citation>
    <scope>NUCLEOTIDE SEQUENCE [LARGE SCALE GENOMIC DNA]</scope>
    <source>
        <strain evidence="5">KMM 9023,NRIC 0796,JCM 17311,KCTC 23692</strain>
    </source>
</reference>
<keyword evidence="2" id="KW-0964">Secreted</keyword>
<evidence type="ECO:0000313" key="4">
    <source>
        <dbReference type="EMBL" id="SFR06291.1"/>
    </source>
</evidence>
<dbReference type="EMBL" id="FOYI01000004">
    <property type="protein sequence ID" value="SFR06291.1"/>
    <property type="molecule type" value="Genomic_DNA"/>
</dbReference>
<organism evidence="4 5">
    <name type="scientific">Poseidonocella sedimentorum</name>
    <dbReference type="NCBI Taxonomy" id="871652"/>
    <lineage>
        <taxon>Bacteria</taxon>
        <taxon>Pseudomonadati</taxon>
        <taxon>Pseudomonadota</taxon>
        <taxon>Alphaproteobacteria</taxon>
        <taxon>Rhodobacterales</taxon>
        <taxon>Roseobacteraceae</taxon>
        <taxon>Poseidonocella</taxon>
    </lineage>
</organism>
<gene>
    <name evidence="4" type="ORF">SAMN04515673_10469</name>
</gene>
<dbReference type="SUPFAM" id="SSF51120">
    <property type="entry name" value="beta-Roll"/>
    <property type="match status" value="1"/>
</dbReference>
<evidence type="ECO:0000313" key="5">
    <source>
        <dbReference type="Proteomes" id="UP000199302"/>
    </source>
</evidence>
<dbReference type="RefSeq" id="WP_143104124.1">
    <property type="nucleotide sequence ID" value="NZ_FOYI01000004.1"/>
</dbReference>
<name>A0A1I6DLN3_9RHOB</name>
<proteinExistence type="predicted"/>
<dbReference type="STRING" id="871652.SAMN04515673_10469"/>
<accession>A0A1I6DLN3</accession>
<sequence length="423" mass="43868">MADRFGTSGDDQYEASIVGTDENDRYFGFAGFDFLAPTLGDDILDGGDDSDVAIYGWFDIFTNGITINNTASEQNGVAAFTTDKRGFGTDTLIGMENFHGTNYDDEIYLGYNPDGTYTFDEWGDDLVVAFQGDTDVGNHFVAGPGDDTYVGSMGEGDLIDFEDIYTGSETGVTVLFTGIGSGFATDPWGGTDTFFGIEEIQGTQQDDTITTGDGDNGIMGFAGDDTLIAGGGRDDLFGGAGDDTLDGGAGDRDEARYDDDIEQGGGSGVTVDLAAGIATDGFGDTDTLIGIEDVRGTDSADTISGDDGDNTLDGRGGNDFLYGREGRDFLIGGAGDDILDGGDGDEDRVSYDDDIEHGGGSGVTVDLAAGTATDGFGDTDTLIGIENVRGQTVLTRFPATMGTTPSMAGAAMTFFMAARVGIS</sequence>
<dbReference type="GO" id="GO:0005509">
    <property type="term" value="F:calcium ion binding"/>
    <property type="evidence" value="ECO:0007669"/>
    <property type="project" value="InterPro"/>
</dbReference>
<dbReference type="PANTHER" id="PTHR38340">
    <property type="entry name" value="S-LAYER PROTEIN"/>
    <property type="match status" value="1"/>
</dbReference>
<dbReference type="PANTHER" id="PTHR38340:SF1">
    <property type="entry name" value="S-LAYER PROTEIN"/>
    <property type="match status" value="1"/>
</dbReference>
<dbReference type="GO" id="GO:0005576">
    <property type="term" value="C:extracellular region"/>
    <property type="evidence" value="ECO:0007669"/>
    <property type="project" value="UniProtKB-SubCell"/>
</dbReference>
<dbReference type="InterPro" id="IPR001343">
    <property type="entry name" value="Hemolysn_Ca-bd"/>
</dbReference>
<evidence type="ECO:0000256" key="3">
    <source>
        <dbReference type="SAM" id="MobiDB-lite"/>
    </source>
</evidence>
<dbReference type="Pfam" id="PF00353">
    <property type="entry name" value="HemolysinCabind"/>
    <property type="match status" value="3"/>
</dbReference>
<evidence type="ECO:0008006" key="6">
    <source>
        <dbReference type="Google" id="ProtNLM"/>
    </source>
</evidence>